<comment type="caution">
    <text evidence="2">The sequence shown here is derived from an EMBL/GenBank/DDBJ whole genome shotgun (WGS) entry which is preliminary data.</text>
</comment>
<keyword evidence="1" id="KW-0812">Transmembrane</keyword>
<keyword evidence="1" id="KW-1133">Transmembrane helix</keyword>
<sequence length="72" mass="8201">MPFTLSWVIWILAFVLLEGAALARRAPGDTLSEHVWRWFRVKDPRPTALTWVLRAVLLTGCVWLTGHLAFGL</sequence>
<gene>
    <name evidence="2" type="ORF">EDD29_3110</name>
</gene>
<evidence type="ECO:0000313" key="3">
    <source>
        <dbReference type="Proteomes" id="UP000272400"/>
    </source>
</evidence>
<dbReference type="EMBL" id="RJKE01000001">
    <property type="protein sequence ID" value="ROO85564.1"/>
    <property type="molecule type" value="Genomic_DNA"/>
</dbReference>
<proteinExistence type="predicted"/>
<dbReference type="OrthoDB" id="4269924at2"/>
<keyword evidence="3" id="KW-1185">Reference proteome</keyword>
<dbReference type="Proteomes" id="UP000272400">
    <property type="component" value="Unassembled WGS sequence"/>
</dbReference>
<protein>
    <submittedName>
        <fullName evidence="2">Uncharacterized protein</fullName>
    </submittedName>
</protein>
<evidence type="ECO:0000313" key="2">
    <source>
        <dbReference type="EMBL" id="ROO85564.1"/>
    </source>
</evidence>
<evidence type="ECO:0000256" key="1">
    <source>
        <dbReference type="SAM" id="Phobius"/>
    </source>
</evidence>
<name>A0A3N1CWC4_9ACTN</name>
<organism evidence="2 3">
    <name type="scientific">Actinocorallia herbida</name>
    <dbReference type="NCBI Taxonomy" id="58109"/>
    <lineage>
        <taxon>Bacteria</taxon>
        <taxon>Bacillati</taxon>
        <taxon>Actinomycetota</taxon>
        <taxon>Actinomycetes</taxon>
        <taxon>Streptosporangiales</taxon>
        <taxon>Thermomonosporaceae</taxon>
        <taxon>Actinocorallia</taxon>
    </lineage>
</organism>
<accession>A0A3N1CWC4</accession>
<dbReference type="RefSeq" id="WP_123665056.1">
    <property type="nucleotide sequence ID" value="NZ_RJKE01000001.1"/>
</dbReference>
<reference evidence="2 3" key="1">
    <citation type="submission" date="2018-11" db="EMBL/GenBank/DDBJ databases">
        <title>Sequencing the genomes of 1000 actinobacteria strains.</title>
        <authorList>
            <person name="Klenk H.-P."/>
        </authorList>
    </citation>
    <scope>NUCLEOTIDE SEQUENCE [LARGE SCALE GENOMIC DNA]</scope>
    <source>
        <strain evidence="2 3">DSM 44254</strain>
    </source>
</reference>
<feature type="transmembrane region" description="Helical" evidence="1">
    <location>
        <begin position="49"/>
        <end position="70"/>
    </location>
</feature>
<keyword evidence="1" id="KW-0472">Membrane</keyword>
<dbReference type="AlphaFoldDB" id="A0A3N1CWC4"/>